<dbReference type="GO" id="GO:0043709">
    <property type="term" value="P:cell adhesion involved in single-species biofilm formation"/>
    <property type="evidence" value="ECO:0007669"/>
    <property type="project" value="TreeGrafter"/>
</dbReference>
<gene>
    <name evidence="2" type="ORF">SA3R_03075</name>
</gene>
<evidence type="ECO:0000259" key="1">
    <source>
        <dbReference type="Pfam" id="PF00419"/>
    </source>
</evidence>
<organism evidence="2 3">
    <name type="scientific">Pantoea dispersa</name>
    <dbReference type="NCBI Taxonomy" id="59814"/>
    <lineage>
        <taxon>Bacteria</taxon>
        <taxon>Pseudomonadati</taxon>
        <taxon>Pseudomonadota</taxon>
        <taxon>Gammaproteobacteria</taxon>
        <taxon>Enterobacterales</taxon>
        <taxon>Erwiniaceae</taxon>
        <taxon>Pantoea</taxon>
    </lineage>
</organism>
<dbReference type="Gene3D" id="2.60.40.1090">
    <property type="entry name" value="Fimbrial-type adhesion domain"/>
    <property type="match status" value="1"/>
</dbReference>
<accession>A0A8E1S1B1</accession>
<name>A0A8E1S1B1_9GAMM</name>
<reference evidence="2 3" key="1">
    <citation type="journal article" date="2016" name="Front. Microbiol.">
        <title>Genomic Resource of Rice Seed Associated Bacteria.</title>
        <authorList>
            <person name="Midha S."/>
            <person name="Bansal K."/>
            <person name="Sharma S."/>
            <person name="Kumar N."/>
            <person name="Patil P.P."/>
            <person name="Chaudhry V."/>
            <person name="Patil P.B."/>
        </authorList>
    </citation>
    <scope>NUCLEOTIDE SEQUENCE [LARGE SCALE GENOMIC DNA]</scope>
    <source>
        <strain evidence="2 3">SA3</strain>
    </source>
</reference>
<dbReference type="PANTHER" id="PTHR33420:SF9">
    <property type="entry name" value="MINOR FIMBRIAL SUBUNIT"/>
    <property type="match status" value="1"/>
</dbReference>
<dbReference type="InterPro" id="IPR050263">
    <property type="entry name" value="Bact_Fimbrial_Adh_Pro"/>
</dbReference>
<dbReference type="InterPro" id="IPR036937">
    <property type="entry name" value="Adhesion_dom_fimbrial_sf"/>
</dbReference>
<dbReference type="InterPro" id="IPR000259">
    <property type="entry name" value="Adhesion_dom_fimbrial"/>
</dbReference>
<dbReference type="Proteomes" id="UP000071979">
    <property type="component" value="Unassembled WGS sequence"/>
</dbReference>
<sequence>MLVLGWLLVSPAQAIEMQLHGTLVAEPCSLEPDQQQLELNFGDIVAKSLYQNPRTPSRPLVMRLSGCDTELGKDVELVFNGIADAEQPDLLALAGDAGAKGVAIGLSDADGKLVPINRGVMHFPLQQGDNQLQFSAWLQASASAIAERTIEPGNVSAIATFYLNYP</sequence>
<proteinExistence type="predicted"/>
<dbReference type="AlphaFoldDB" id="A0A8E1S1B1"/>
<protein>
    <recommendedName>
        <fullName evidence="1">Fimbrial-type adhesion domain-containing protein</fullName>
    </recommendedName>
</protein>
<dbReference type="InterPro" id="IPR008966">
    <property type="entry name" value="Adhesion_dom_sf"/>
</dbReference>
<evidence type="ECO:0000313" key="3">
    <source>
        <dbReference type="Proteomes" id="UP000071979"/>
    </source>
</evidence>
<dbReference type="Pfam" id="PF00419">
    <property type="entry name" value="Fimbrial"/>
    <property type="match status" value="1"/>
</dbReference>
<feature type="domain" description="Fimbrial-type adhesion" evidence="1">
    <location>
        <begin position="18"/>
        <end position="165"/>
    </location>
</feature>
<evidence type="ECO:0000313" key="2">
    <source>
        <dbReference type="EMBL" id="KTS69152.1"/>
    </source>
</evidence>
<dbReference type="GO" id="GO:0009289">
    <property type="term" value="C:pilus"/>
    <property type="evidence" value="ECO:0007669"/>
    <property type="project" value="InterPro"/>
</dbReference>
<dbReference type="SUPFAM" id="SSF49401">
    <property type="entry name" value="Bacterial adhesins"/>
    <property type="match status" value="1"/>
</dbReference>
<dbReference type="EMBL" id="LDSE01000006">
    <property type="protein sequence ID" value="KTS69152.1"/>
    <property type="molecule type" value="Genomic_DNA"/>
</dbReference>
<comment type="caution">
    <text evidence="2">The sequence shown here is derived from an EMBL/GenBank/DDBJ whole genome shotgun (WGS) entry which is preliminary data.</text>
</comment>
<dbReference type="PANTHER" id="PTHR33420">
    <property type="entry name" value="FIMBRIAL SUBUNIT ELFA-RELATED"/>
    <property type="match status" value="1"/>
</dbReference>